<dbReference type="Gene3D" id="3.90.550.10">
    <property type="entry name" value="Spore Coat Polysaccharide Biosynthesis Protein SpsA, Chain A"/>
    <property type="match status" value="1"/>
</dbReference>
<dbReference type="EMBL" id="BLSA01000346">
    <property type="protein sequence ID" value="GFP33234.1"/>
    <property type="molecule type" value="Genomic_DNA"/>
</dbReference>
<feature type="non-terminal residue" evidence="1">
    <location>
        <position position="1"/>
    </location>
</feature>
<gene>
    <name evidence="1" type="ORF">HKBW3S42_01568</name>
</gene>
<dbReference type="Proteomes" id="UP000568877">
    <property type="component" value="Unassembled WGS sequence"/>
</dbReference>
<dbReference type="InterPro" id="IPR029044">
    <property type="entry name" value="Nucleotide-diphossugar_trans"/>
</dbReference>
<dbReference type="PANTHER" id="PTHR43777">
    <property type="entry name" value="MOLYBDENUM COFACTOR CYTIDYLYLTRANSFERASE"/>
    <property type="match status" value="1"/>
</dbReference>
<accession>A0A6V8PN79</accession>
<sequence length="83" mass="9871">FFSTSGALAVIPTYKGRRGHPLLLSLRLREEIMALDERRETLRTLLRRHSDSIQEVEFSEEEILWDLDTPEEVERHKDSYKEE</sequence>
<evidence type="ECO:0008006" key="3">
    <source>
        <dbReference type="Google" id="ProtNLM"/>
    </source>
</evidence>
<protein>
    <recommendedName>
        <fullName evidence="3">Molybdenum cofactor cytidylyltransferase</fullName>
    </recommendedName>
</protein>
<evidence type="ECO:0000313" key="2">
    <source>
        <dbReference type="Proteomes" id="UP000568877"/>
    </source>
</evidence>
<proteinExistence type="predicted"/>
<dbReference type="PANTHER" id="PTHR43777:SF1">
    <property type="entry name" value="MOLYBDENUM COFACTOR CYTIDYLYLTRANSFERASE"/>
    <property type="match status" value="1"/>
</dbReference>
<name>A0A6V8PN79_9ACTN</name>
<organism evidence="1 2">
    <name type="scientific">Candidatus Hakubella thermalkaliphila</name>
    <dbReference type="NCBI Taxonomy" id="2754717"/>
    <lineage>
        <taxon>Bacteria</taxon>
        <taxon>Bacillati</taxon>
        <taxon>Actinomycetota</taxon>
        <taxon>Actinomycetota incertae sedis</taxon>
        <taxon>Candidatus Hakubellales</taxon>
        <taxon>Candidatus Hakubellaceae</taxon>
        <taxon>Candidatus Hakubella</taxon>
    </lineage>
</organism>
<dbReference type="AlphaFoldDB" id="A0A6V8PN79"/>
<reference evidence="1 2" key="1">
    <citation type="journal article" date="2020" name="Front. Microbiol.">
        <title>Single-cell genomics of novel Actinobacteria with the Wood-Ljungdahl pathway discovered in a serpentinizing system.</title>
        <authorList>
            <person name="Merino N."/>
            <person name="Kawai M."/>
            <person name="Boyd E.S."/>
            <person name="Colman D.R."/>
            <person name="McGlynn S.E."/>
            <person name="Nealson K.H."/>
            <person name="Kurokawa K."/>
            <person name="Hongoh Y."/>
        </authorList>
    </citation>
    <scope>NUCLEOTIDE SEQUENCE [LARGE SCALE GENOMIC DNA]</scope>
    <source>
        <strain evidence="1 2">S42</strain>
    </source>
</reference>
<comment type="caution">
    <text evidence="1">The sequence shown here is derived from an EMBL/GenBank/DDBJ whole genome shotgun (WGS) entry which is preliminary data.</text>
</comment>
<evidence type="ECO:0000313" key="1">
    <source>
        <dbReference type="EMBL" id="GFP33234.1"/>
    </source>
</evidence>